<dbReference type="Pfam" id="PF13627">
    <property type="entry name" value="LptM_cons"/>
    <property type="match status" value="1"/>
</dbReference>
<evidence type="ECO:0000256" key="4">
    <source>
        <dbReference type="ARBA" id="ARBA00023139"/>
    </source>
</evidence>
<reference evidence="8 9" key="1">
    <citation type="submission" date="2020-08" db="EMBL/GenBank/DDBJ databases">
        <title>Genomic Encyclopedia of Type Strains, Phase IV (KMG-V): Genome sequencing to study the core and pangenomes of soil and plant-associated prokaryotes.</title>
        <authorList>
            <person name="Whitman W."/>
        </authorList>
    </citation>
    <scope>NUCLEOTIDE SEQUENCE [LARGE SCALE GENOMIC DNA]</scope>
    <source>
        <strain evidence="8 9">JPY158</strain>
    </source>
</reference>
<evidence type="ECO:0000313" key="9">
    <source>
        <dbReference type="Proteomes" id="UP000592780"/>
    </source>
</evidence>
<evidence type="ECO:0000256" key="1">
    <source>
        <dbReference type="ARBA" id="ARBA00004459"/>
    </source>
</evidence>
<comment type="subcellular location">
    <subcellularLocation>
        <location evidence="1">Cell outer membrane</location>
        <topology evidence="1">Lipid-anchor</topology>
    </subcellularLocation>
</comment>
<dbReference type="GO" id="GO:0009279">
    <property type="term" value="C:cell outer membrane"/>
    <property type="evidence" value="ECO:0007669"/>
    <property type="project" value="UniProtKB-SubCell"/>
</dbReference>
<comment type="caution">
    <text evidence="8">The sequence shown here is derived from an EMBL/GenBank/DDBJ whole genome shotgun (WGS) entry which is preliminary data.</text>
</comment>
<dbReference type="AlphaFoldDB" id="A0A7W8VA87"/>
<keyword evidence="5" id="KW-0998">Cell outer membrane</keyword>
<dbReference type="Proteomes" id="UP000592780">
    <property type="component" value="Unassembled WGS sequence"/>
</dbReference>
<name>A0A7W8VA87_PARAM</name>
<feature type="compositionally biased region" description="Low complexity" evidence="7">
    <location>
        <begin position="93"/>
        <end position="114"/>
    </location>
</feature>
<keyword evidence="2" id="KW-0732">Signal</keyword>
<gene>
    <name evidence="8" type="ORF">HDG40_006784</name>
</gene>
<evidence type="ECO:0000256" key="3">
    <source>
        <dbReference type="ARBA" id="ARBA00023136"/>
    </source>
</evidence>
<feature type="compositionally biased region" description="Low complexity" evidence="7">
    <location>
        <begin position="53"/>
        <end position="65"/>
    </location>
</feature>
<dbReference type="PROSITE" id="PS51257">
    <property type="entry name" value="PROKAR_LIPOPROTEIN"/>
    <property type="match status" value="1"/>
</dbReference>
<organism evidence="8 9">
    <name type="scientific">Paraburkholderia atlantica</name>
    <dbReference type="NCBI Taxonomy" id="2654982"/>
    <lineage>
        <taxon>Bacteria</taxon>
        <taxon>Pseudomonadati</taxon>
        <taxon>Pseudomonadota</taxon>
        <taxon>Betaproteobacteria</taxon>
        <taxon>Burkholderiales</taxon>
        <taxon>Burkholderiaceae</taxon>
        <taxon>Paraburkholderia</taxon>
    </lineage>
</organism>
<keyword evidence="4" id="KW-0564">Palmitate</keyword>
<proteinExistence type="predicted"/>
<feature type="compositionally biased region" description="Polar residues" evidence="7">
    <location>
        <begin position="68"/>
        <end position="81"/>
    </location>
</feature>
<dbReference type="EMBL" id="JACHDD010000014">
    <property type="protein sequence ID" value="MBB5428590.1"/>
    <property type="molecule type" value="Genomic_DNA"/>
</dbReference>
<dbReference type="InterPro" id="IPR032831">
    <property type="entry name" value="LptM_cons"/>
</dbReference>
<feature type="region of interest" description="Disordered" evidence="7">
    <location>
        <begin position="37"/>
        <end position="114"/>
    </location>
</feature>
<evidence type="ECO:0000313" key="8">
    <source>
        <dbReference type="EMBL" id="MBB5428590.1"/>
    </source>
</evidence>
<keyword evidence="3" id="KW-0472">Membrane</keyword>
<dbReference type="NCBIfam" id="NF047847">
    <property type="entry name" value="SS_mature_LptM"/>
    <property type="match status" value="1"/>
</dbReference>
<dbReference type="RefSeq" id="WP_026228371.1">
    <property type="nucleotide sequence ID" value="NZ_JACHDD010000014.1"/>
</dbReference>
<keyword evidence="9" id="KW-1185">Reference proteome</keyword>
<accession>A0A7W8VA87</accession>
<keyword evidence="6 8" id="KW-0449">Lipoprotein</keyword>
<protein>
    <submittedName>
        <fullName evidence="8">Putative small lipoprotein YifL</fullName>
    </submittedName>
</protein>
<evidence type="ECO:0000256" key="5">
    <source>
        <dbReference type="ARBA" id="ARBA00023237"/>
    </source>
</evidence>
<evidence type="ECO:0000256" key="6">
    <source>
        <dbReference type="ARBA" id="ARBA00023288"/>
    </source>
</evidence>
<evidence type="ECO:0000256" key="7">
    <source>
        <dbReference type="SAM" id="MobiDB-lite"/>
    </source>
</evidence>
<sequence length="114" mass="11338">MRVVTRMRAAAPGRAIVAVLAILAGCALTGCGQRGSLYLPTVPPLPAPPAHRTQTPPTDQTQPVTGSAADTDSIPDTSGTPLTLAPEDQLKTPPASAASAPAVPLPASAVPSAQ</sequence>
<dbReference type="OrthoDB" id="9035120at2"/>
<evidence type="ECO:0000256" key="2">
    <source>
        <dbReference type="ARBA" id="ARBA00022729"/>
    </source>
</evidence>